<dbReference type="PANTHER" id="PTHR30188">
    <property type="entry name" value="ABC TRANSPORTER PERMEASE PROTEIN-RELATED"/>
    <property type="match status" value="1"/>
</dbReference>
<organism evidence="13 14">
    <name type="scientific">Cellvibrio mixtus</name>
    <dbReference type="NCBI Taxonomy" id="39650"/>
    <lineage>
        <taxon>Bacteria</taxon>
        <taxon>Pseudomonadati</taxon>
        <taxon>Pseudomonadota</taxon>
        <taxon>Gammaproteobacteria</taxon>
        <taxon>Cellvibrionales</taxon>
        <taxon>Cellvibrionaceae</taxon>
        <taxon>Cellvibrio</taxon>
    </lineage>
</organism>
<comment type="similarity">
    <text evidence="3 12">Belongs to the MlaE permease family.</text>
</comment>
<keyword evidence="8 12" id="KW-0997">Cell inner membrane</keyword>
<evidence type="ECO:0000256" key="3">
    <source>
        <dbReference type="ARBA" id="ARBA00007556"/>
    </source>
</evidence>
<dbReference type="AlphaFoldDB" id="A0A266Q8K3"/>
<evidence type="ECO:0000313" key="14">
    <source>
        <dbReference type="Proteomes" id="UP000216101"/>
    </source>
</evidence>
<comment type="function">
    <text evidence="1">Part of the ABC transporter complex MlaFEDB, which is involved in a phospholipid transport pathway that maintains lipid asymmetry in the outer membrane by retrograde trafficking of phospholipids from the outer membrane to the inner membrane. Probably responsible for the translocation of the substrate across the membrane.</text>
</comment>
<dbReference type="InterPro" id="IPR030802">
    <property type="entry name" value="Permease_MalE"/>
</dbReference>
<name>A0A266Q8K3_9GAMM</name>
<keyword evidence="10 12" id="KW-1133">Transmembrane helix</keyword>
<keyword evidence="14" id="KW-1185">Reference proteome</keyword>
<dbReference type="NCBIfam" id="TIGR00056">
    <property type="entry name" value="MlaE family lipid ABC transporter permease subunit"/>
    <property type="match status" value="1"/>
</dbReference>
<evidence type="ECO:0000256" key="1">
    <source>
        <dbReference type="ARBA" id="ARBA00002460"/>
    </source>
</evidence>
<dbReference type="InterPro" id="IPR003453">
    <property type="entry name" value="ABC_MlaE_roteobac"/>
</dbReference>
<evidence type="ECO:0000256" key="7">
    <source>
        <dbReference type="ARBA" id="ARBA00022475"/>
    </source>
</evidence>
<feature type="transmembrane region" description="Helical" evidence="12">
    <location>
        <begin position="241"/>
        <end position="260"/>
    </location>
</feature>
<comment type="caution">
    <text evidence="13">The sequence shown here is derived from an EMBL/GenBank/DDBJ whole genome shotgun (WGS) entry which is preliminary data.</text>
</comment>
<evidence type="ECO:0000256" key="2">
    <source>
        <dbReference type="ARBA" id="ARBA00004429"/>
    </source>
</evidence>
<protein>
    <recommendedName>
        <fullName evidence="5">Intermembrane phospholipid transport system permease protein MlaE</fullName>
    </recommendedName>
</protein>
<dbReference type="NCBIfam" id="NF033619">
    <property type="entry name" value="perm_MlaE_1"/>
    <property type="match status" value="1"/>
</dbReference>
<gene>
    <name evidence="13" type="ORF">CBP51_01210</name>
</gene>
<keyword evidence="7" id="KW-1003">Cell membrane</keyword>
<dbReference type="Proteomes" id="UP000216101">
    <property type="component" value="Unassembled WGS sequence"/>
</dbReference>
<sequence>MKSILQGVESIGRQVTSRLIVLGEVCHFLISIVFMSAMCLRRPWLVVREVYFIGVLSLLIIVVSGLFVGLVLGLQMYDTLERFGSGDGVGMVVALALVRELGPVLSALLFSSRAGSAVTAEIGLMKATEQLNALEMMAIQPLARVIAPRFWAGVISLPLLNVIFCALGIFGGYLVAVQLLGVDAGTFWSQMQNAVDFRQDVVNGIIKSLIFGVAVSLIAVFEGYSAVSTAEGVSRATTCTVVVSALVVLALDFVLTAFMFRGF</sequence>
<proteinExistence type="inferred from homology"/>
<evidence type="ECO:0000313" key="13">
    <source>
        <dbReference type="EMBL" id="OZY85701.1"/>
    </source>
</evidence>
<evidence type="ECO:0000256" key="11">
    <source>
        <dbReference type="ARBA" id="ARBA00023136"/>
    </source>
</evidence>
<feature type="transmembrane region" description="Helical" evidence="12">
    <location>
        <begin position="157"/>
        <end position="180"/>
    </location>
</feature>
<evidence type="ECO:0000256" key="5">
    <source>
        <dbReference type="ARBA" id="ARBA00020857"/>
    </source>
</evidence>
<evidence type="ECO:0000256" key="9">
    <source>
        <dbReference type="ARBA" id="ARBA00022692"/>
    </source>
</evidence>
<dbReference type="Pfam" id="PF02405">
    <property type="entry name" value="MlaE"/>
    <property type="match status" value="1"/>
</dbReference>
<feature type="transmembrane region" description="Helical" evidence="12">
    <location>
        <begin position="201"/>
        <end position="221"/>
    </location>
</feature>
<dbReference type="GO" id="GO:0005548">
    <property type="term" value="F:phospholipid transporter activity"/>
    <property type="evidence" value="ECO:0007669"/>
    <property type="project" value="TreeGrafter"/>
</dbReference>
<accession>A0A266Q8K3</accession>
<evidence type="ECO:0000256" key="8">
    <source>
        <dbReference type="ARBA" id="ARBA00022519"/>
    </source>
</evidence>
<feature type="transmembrane region" description="Helical" evidence="12">
    <location>
        <begin position="20"/>
        <end position="40"/>
    </location>
</feature>
<keyword evidence="11 12" id="KW-0472">Membrane</keyword>
<dbReference type="InterPro" id="IPR053408">
    <property type="entry name" value="MlaE_Permease"/>
</dbReference>
<evidence type="ECO:0000256" key="10">
    <source>
        <dbReference type="ARBA" id="ARBA00022989"/>
    </source>
</evidence>
<dbReference type="RefSeq" id="WP_094983554.1">
    <property type="nucleotide sequence ID" value="NZ_NHNI01000001.1"/>
</dbReference>
<evidence type="ECO:0000256" key="12">
    <source>
        <dbReference type="RuleBase" id="RU362044"/>
    </source>
</evidence>
<keyword evidence="6" id="KW-0813">Transport</keyword>
<reference evidence="14" key="1">
    <citation type="submission" date="2017-05" db="EMBL/GenBank/DDBJ databases">
        <authorList>
            <person name="Barney B.M."/>
        </authorList>
    </citation>
    <scope>NUCLEOTIDE SEQUENCE [LARGE SCALE GENOMIC DNA]</scope>
    <source>
        <strain evidence="14">PSBB022</strain>
    </source>
</reference>
<feature type="transmembrane region" description="Helical" evidence="12">
    <location>
        <begin position="52"/>
        <end position="77"/>
    </location>
</feature>
<dbReference type="PANTHER" id="PTHR30188:SF4">
    <property type="entry name" value="PROTEIN TRIGALACTOSYLDIACYLGLYCEROL 1, CHLOROPLASTIC"/>
    <property type="match status" value="1"/>
</dbReference>
<evidence type="ECO:0000256" key="4">
    <source>
        <dbReference type="ARBA" id="ARBA00011380"/>
    </source>
</evidence>
<keyword evidence="9 12" id="KW-0812">Transmembrane</keyword>
<comment type="subunit">
    <text evidence="4">The complex is composed of two ATP-binding proteins (MlaF), two transmembrane proteins (MlaE), two cytoplasmic solute-binding proteins (MlaB) and six periplasmic solute-binding proteins (MlaD).</text>
</comment>
<evidence type="ECO:0000256" key="6">
    <source>
        <dbReference type="ARBA" id="ARBA00022448"/>
    </source>
</evidence>
<comment type="subcellular location">
    <subcellularLocation>
        <location evidence="2 12">Cell inner membrane</location>
        <topology evidence="2 12">Multi-pass membrane protein</topology>
    </subcellularLocation>
</comment>
<dbReference type="EMBL" id="NHNI01000001">
    <property type="protein sequence ID" value="OZY85701.1"/>
    <property type="molecule type" value="Genomic_DNA"/>
</dbReference>
<dbReference type="GO" id="GO:0043190">
    <property type="term" value="C:ATP-binding cassette (ABC) transporter complex"/>
    <property type="evidence" value="ECO:0007669"/>
    <property type="project" value="InterPro"/>
</dbReference>